<evidence type="ECO:0000313" key="15">
    <source>
        <dbReference type="Proteomes" id="UP000271162"/>
    </source>
</evidence>
<evidence type="ECO:0000256" key="11">
    <source>
        <dbReference type="SAM" id="SignalP"/>
    </source>
</evidence>
<dbReference type="EMBL" id="UYSL01019791">
    <property type="protein sequence ID" value="VDL69894.1"/>
    <property type="molecule type" value="Genomic_DNA"/>
</dbReference>
<name>A0A0N4XUC7_NIPBR</name>
<dbReference type="InterPro" id="IPR018391">
    <property type="entry name" value="PQQ_b-propeller_rpt"/>
</dbReference>
<keyword evidence="9" id="KW-0472">Membrane</keyword>
<reference evidence="14 15" key="2">
    <citation type="submission" date="2018-11" db="EMBL/GenBank/DDBJ databases">
        <authorList>
            <consortium name="Pathogen Informatics"/>
        </authorList>
    </citation>
    <scope>NUCLEOTIDE SEQUENCE [LARGE SCALE GENOMIC DNA]</scope>
</reference>
<dbReference type="PANTHER" id="PTHR21573">
    <property type="entry name" value="ER MEMBRANE PROTEIN COMPLEX SUBUNIT 1"/>
    <property type="match status" value="1"/>
</dbReference>
<feature type="chain" id="PRO_5043124806" description="ER membrane protein complex subunit 1" evidence="11">
    <location>
        <begin position="18"/>
        <end position="839"/>
    </location>
</feature>
<organism evidence="16">
    <name type="scientific">Nippostrongylus brasiliensis</name>
    <name type="common">Rat hookworm</name>
    <dbReference type="NCBI Taxonomy" id="27835"/>
    <lineage>
        <taxon>Eukaryota</taxon>
        <taxon>Metazoa</taxon>
        <taxon>Ecdysozoa</taxon>
        <taxon>Nematoda</taxon>
        <taxon>Chromadorea</taxon>
        <taxon>Rhabditida</taxon>
        <taxon>Rhabditina</taxon>
        <taxon>Rhabditomorpha</taxon>
        <taxon>Strongyloidea</taxon>
        <taxon>Heligmosomidae</taxon>
        <taxon>Nippostrongylus</taxon>
    </lineage>
</organism>
<dbReference type="GO" id="GO:0034975">
    <property type="term" value="P:protein folding in endoplasmic reticulum"/>
    <property type="evidence" value="ECO:0007669"/>
    <property type="project" value="TreeGrafter"/>
</dbReference>
<evidence type="ECO:0000256" key="10">
    <source>
        <dbReference type="ARBA" id="ARBA00023180"/>
    </source>
</evidence>
<evidence type="ECO:0000256" key="2">
    <source>
        <dbReference type="ARBA" id="ARBA00007904"/>
    </source>
</evidence>
<evidence type="ECO:0000259" key="13">
    <source>
        <dbReference type="Pfam" id="PF25293"/>
    </source>
</evidence>
<dbReference type="SMART" id="SM00564">
    <property type="entry name" value="PQQ"/>
    <property type="match status" value="4"/>
</dbReference>
<evidence type="ECO:0000256" key="6">
    <source>
        <dbReference type="ARBA" id="ARBA00022729"/>
    </source>
</evidence>
<evidence type="ECO:0000256" key="5">
    <source>
        <dbReference type="ARBA" id="ARBA00022692"/>
    </source>
</evidence>
<feature type="domain" description="ER membrane protein complex subunit 1 C-terminal" evidence="12">
    <location>
        <begin position="697"/>
        <end position="771"/>
    </location>
</feature>
<gene>
    <name evidence="14" type="ORF">NBR_LOCUS6305</name>
</gene>
<reference evidence="16" key="1">
    <citation type="submission" date="2016-04" db="UniProtKB">
        <authorList>
            <consortium name="WormBaseParasite"/>
        </authorList>
    </citation>
    <scope>IDENTIFICATION</scope>
</reference>
<keyword evidence="8" id="KW-1133">Transmembrane helix</keyword>
<feature type="domain" description="ER membrane protein complex subunit 1 C-terminal" evidence="12">
    <location>
        <begin position="773"/>
        <end position="838"/>
    </location>
</feature>
<dbReference type="GO" id="GO:0072546">
    <property type="term" value="C:EMC complex"/>
    <property type="evidence" value="ECO:0007669"/>
    <property type="project" value="InterPro"/>
</dbReference>
<dbReference type="InterPro" id="IPR026895">
    <property type="entry name" value="EMC1"/>
</dbReference>
<feature type="domain" description="EMC1 first beta-propeller" evidence="13">
    <location>
        <begin position="17"/>
        <end position="251"/>
    </location>
</feature>
<comment type="similarity">
    <text evidence="2">Belongs to the EMC1 family.</text>
</comment>
<dbReference type="SUPFAM" id="SSF50998">
    <property type="entry name" value="Quinoprotein alcohol dehydrogenase-like"/>
    <property type="match status" value="1"/>
</dbReference>
<accession>A0A0N4XUC7</accession>
<keyword evidence="15" id="KW-1185">Reference proteome</keyword>
<dbReference type="InterPro" id="IPR058545">
    <property type="entry name" value="Beta-prop_EMC1_1st"/>
</dbReference>
<proteinExistence type="inferred from homology"/>
<sequence>MGQSWVIYPLLVAVTNALFEDQVGKFDWYVHFLPRLQYVGCPNEVHFDTSGKEDRLLVSTRENVFASLSSNTGRIVWRRIQEDSNGVPLPSVTDDSTMFTVSDSGRVVRAWNKRNGALTWQWSIAGKADIRPSSSIALSQKSVIVSSSGKVFCFSKQGSKLWQAQAGNSQWSKVVVNGDAVLHFSIANGALQVRTFSLESGESKVSKTGTVEIPKEEMCTVVHNTVACAVGDTLFIADFTGETLREQRKSIGFSIRALTPLDNSHLLIKGFTSAVVLNLGEGDEKKLTIDHAVDAGAMAMGKFVAVVGKVVEVYDMKGMKQIFKASVPSEKSDSPPFQAVYMSVKESIELLLVGVECRLEFLIVDISKQLIVSEWVREEALARISSVEMVDLPLSELQQMIEDEFEEGGSSNIMSSFIRRLISQISQIHKWLLNTINEVFNFTFMISTRTNSFSKLLQHVRSAARSGRHGDCYDSKGDVLERDFFNLRKIIVATSLDGVVYGLDSSDGTIVWRLWLGSNFSPLTSSIGYHEVPLFVQRTTAHYQLPGRASVAFRDSTSSVGVLVFFNPITGKIVEQTQLPYPISRVDVLNVPEEVLRTAAPVYILIPNSSLISGANINLVEKRLERTWTADLHLTASERIIAVKGKPRHQKVHSQGRVLIDRNVQYKYINPNLVAMATLDSEHQYLSLFLIDEVFDSLAPTRRAPEILTQSYIYAQGIKAMAVSETEKGLTTRSLLIALPLGGIHEVTRKLLDATRPLELTQEMREEMMIPASGLESTSLMLAYGTDVFFTRLHPSGTFDILKDDFDHVLISIVLFGLIAGSVISKKLARNNALSAAWA</sequence>
<dbReference type="InterPro" id="IPR011678">
    <property type="entry name" value="EMC1_C"/>
</dbReference>
<evidence type="ECO:0000256" key="3">
    <source>
        <dbReference type="ARBA" id="ARBA00011276"/>
    </source>
</evidence>
<feature type="signal peptide" evidence="11">
    <location>
        <begin position="1"/>
        <end position="17"/>
    </location>
</feature>
<keyword evidence="5" id="KW-0812">Transmembrane</keyword>
<dbReference type="Pfam" id="PF25293">
    <property type="entry name" value="Beta-prop_EMC1_N"/>
    <property type="match status" value="1"/>
</dbReference>
<dbReference type="STRING" id="27835.A0A0N4XUC7"/>
<keyword evidence="6 11" id="KW-0732">Signal</keyword>
<evidence type="ECO:0000313" key="14">
    <source>
        <dbReference type="EMBL" id="VDL69894.1"/>
    </source>
</evidence>
<dbReference type="Proteomes" id="UP000271162">
    <property type="component" value="Unassembled WGS sequence"/>
</dbReference>
<keyword evidence="7" id="KW-0256">Endoplasmic reticulum</keyword>
<comment type="subunit">
    <text evidence="3">Component of the ER membrane protein complex (EMC).</text>
</comment>
<dbReference type="AlphaFoldDB" id="A0A0N4XUC7"/>
<dbReference type="InterPro" id="IPR015943">
    <property type="entry name" value="WD40/YVTN_repeat-like_dom_sf"/>
</dbReference>
<dbReference type="Pfam" id="PF07774">
    <property type="entry name" value="EMC1_C"/>
    <property type="match status" value="2"/>
</dbReference>
<evidence type="ECO:0000259" key="12">
    <source>
        <dbReference type="Pfam" id="PF07774"/>
    </source>
</evidence>
<dbReference type="Gene3D" id="2.130.10.10">
    <property type="entry name" value="YVTN repeat-like/Quinoprotein amine dehydrogenase"/>
    <property type="match status" value="1"/>
</dbReference>
<dbReference type="PANTHER" id="PTHR21573:SF0">
    <property type="entry name" value="ER MEMBRANE PROTEIN COMPLEX SUBUNIT 1"/>
    <property type="match status" value="1"/>
</dbReference>
<dbReference type="OMA" id="WSIMPLN"/>
<evidence type="ECO:0000256" key="9">
    <source>
        <dbReference type="ARBA" id="ARBA00023136"/>
    </source>
</evidence>
<evidence type="ECO:0000256" key="8">
    <source>
        <dbReference type="ARBA" id="ARBA00022989"/>
    </source>
</evidence>
<dbReference type="InterPro" id="IPR011047">
    <property type="entry name" value="Quinoprotein_ADH-like_sf"/>
</dbReference>
<protein>
    <recommendedName>
        <fullName evidence="4">ER membrane protein complex subunit 1</fullName>
    </recommendedName>
</protein>
<evidence type="ECO:0000256" key="7">
    <source>
        <dbReference type="ARBA" id="ARBA00022824"/>
    </source>
</evidence>
<comment type="subcellular location">
    <subcellularLocation>
        <location evidence="1">Endoplasmic reticulum membrane</location>
        <topology evidence="1">Single-pass type I membrane protein</topology>
    </subcellularLocation>
</comment>
<keyword evidence="10" id="KW-0325">Glycoprotein</keyword>
<evidence type="ECO:0000256" key="4">
    <source>
        <dbReference type="ARBA" id="ARBA00020824"/>
    </source>
</evidence>
<evidence type="ECO:0000256" key="1">
    <source>
        <dbReference type="ARBA" id="ARBA00004115"/>
    </source>
</evidence>
<dbReference type="WBParaSite" id="NBR_0000630401-mRNA-1">
    <property type="protein sequence ID" value="NBR_0000630401-mRNA-1"/>
    <property type="gene ID" value="NBR_0000630401"/>
</dbReference>
<evidence type="ECO:0000313" key="16">
    <source>
        <dbReference type="WBParaSite" id="NBR_0000630401-mRNA-1"/>
    </source>
</evidence>